<evidence type="ECO:0000256" key="13">
    <source>
        <dbReference type="HAMAP-Rule" id="MF_01480"/>
    </source>
</evidence>
<dbReference type="Pfam" id="PF16593">
    <property type="entry name" value="Cas9-BH"/>
    <property type="match status" value="1"/>
</dbReference>
<feature type="active site" description="For RuvC-like nuclease domain" evidence="13">
    <location>
        <position position="12"/>
    </location>
</feature>
<comment type="domain">
    <text evidence="13">Has 2 endonuclease domains. The discontinuous RuvC-like domain cleaves the target DNA noncomplementary to crRNA while the HNH nuclease domain cleaves the target DNA complementary to crRNA.</text>
</comment>
<evidence type="ECO:0000256" key="2">
    <source>
        <dbReference type="ARBA" id="ARBA00005244"/>
    </source>
</evidence>
<dbReference type="Gene3D" id="1.10.30.50">
    <property type="match status" value="1"/>
</dbReference>
<evidence type="ECO:0000256" key="11">
    <source>
        <dbReference type="ARBA" id="ARBA00023211"/>
    </source>
</evidence>
<evidence type="ECO:0000256" key="7">
    <source>
        <dbReference type="ARBA" id="ARBA00022842"/>
    </source>
</evidence>
<dbReference type="GO" id="GO:0051607">
    <property type="term" value="P:defense response to virus"/>
    <property type="evidence" value="ECO:0007669"/>
    <property type="project" value="UniProtKB-UniRule"/>
</dbReference>
<dbReference type="Pfam" id="PF16592">
    <property type="entry name" value="Cas9_REC"/>
    <property type="match status" value="1"/>
</dbReference>
<dbReference type="GO" id="GO:0004519">
    <property type="term" value="F:endonuclease activity"/>
    <property type="evidence" value="ECO:0007669"/>
    <property type="project" value="UniProtKB-UniRule"/>
</dbReference>
<evidence type="ECO:0000256" key="6">
    <source>
        <dbReference type="ARBA" id="ARBA00022801"/>
    </source>
</evidence>
<dbReference type="InterPro" id="IPR028629">
    <property type="entry name" value="Cas9"/>
</dbReference>
<evidence type="ECO:0000313" key="15">
    <source>
        <dbReference type="EMBL" id="ERK56951.1"/>
    </source>
</evidence>
<comment type="function">
    <text evidence="13">CRISPR (clustered regularly interspaced short palindromic repeat) is an adaptive immune system that provides protection against mobile genetic elements (viruses, transposable elements and conjugative plasmids). CRISPR clusters contain spacers, sequences complementary to antecedent mobile elements, and target invading nucleic acids. CRISPR clusters are transcribed and processed into CRISPR RNA (crRNA). In type II CRISPR systems correct processing of pre-crRNA requires a trans-encoded small RNA (tracrRNA), endogenous ribonuclease 3 (rnc) and this protein. The tracrRNA serves as a guide for ribonuclease 3-aided processing of pre-crRNA. Subsequently Cas9/crRNA/tracrRNA endonucleolytically cleaves linear or circular dsDNA target complementary to the spacer; Cas9 is inactive in the absence of the 2 guide RNAs (gRNA). Cas9 recognizes the protospacer adjacent motif (PAM) in the CRISPR repeat sequences to help distinguish self versus nonself, as targets within the bacterial CRISPR locus do not have PAMs. PAM recognition is also required for catalytic activity.</text>
</comment>
<dbReference type="GO" id="GO:0043571">
    <property type="term" value="P:maintenance of CRISPR repeat elements"/>
    <property type="evidence" value="ECO:0007669"/>
    <property type="project" value="UniProtKB-UniRule"/>
</dbReference>
<keyword evidence="16" id="KW-1185">Reference proteome</keyword>
<dbReference type="GO" id="GO:0003677">
    <property type="term" value="F:DNA binding"/>
    <property type="evidence" value="ECO:0007669"/>
    <property type="project" value="UniProtKB-UniRule"/>
</dbReference>
<keyword evidence="7" id="KW-0460">Magnesium</keyword>
<comment type="caution">
    <text evidence="15">The sequence shown here is derived from an EMBL/GenBank/DDBJ whole genome shotgun (WGS) entry which is preliminary data.</text>
</comment>
<keyword evidence="11" id="KW-0464">Manganese</keyword>
<dbReference type="InterPro" id="IPR032240">
    <property type="entry name" value="Cas9_REC"/>
</dbReference>
<feature type="domain" description="HNH Cas9-type" evidence="14">
    <location>
        <begin position="779"/>
        <end position="959"/>
    </location>
</feature>
<dbReference type="Pfam" id="PF13395">
    <property type="entry name" value="HNH_4"/>
    <property type="match status" value="1"/>
</dbReference>
<dbReference type="HAMAP" id="MF_01480">
    <property type="entry name" value="Cas9"/>
    <property type="match status" value="1"/>
</dbReference>
<dbReference type="EMBL" id="AWVP01000078">
    <property type="protein sequence ID" value="ERK56951.1"/>
    <property type="molecule type" value="Genomic_DNA"/>
</dbReference>
<protein>
    <recommendedName>
        <fullName evidence="13">CRISPR-associated endonuclease Cas9</fullName>
        <ecNumber evidence="13">3.1.-.-</ecNumber>
    </recommendedName>
</protein>
<dbReference type="eggNOG" id="COG3513">
    <property type="taxonomic scope" value="Bacteria"/>
</dbReference>
<dbReference type="GO" id="GO:0016787">
    <property type="term" value="F:hydrolase activity"/>
    <property type="evidence" value="ECO:0007669"/>
    <property type="project" value="UniProtKB-KW"/>
</dbReference>
<dbReference type="Pfam" id="PF16595">
    <property type="entry name" value="Cas9_PI"/>
    <property type="match status" value="1"/>
</dbReference>
<dbReference type="InterPro" id="IPR033114">
    <property type="entry name" value="HNH_CAS9"/>
</dbReference>
<dbReference type="Proteomes" id="UP000016637">
    <property type="component" value="Unassembled WGS sequence"/>
</dbReference>
<keyword evidence="3 13" id="KW-0540">Nuclease</keyword>
<comment type="caution">
    <text evidence="13">Lacks conserved residue(s) required for the propagation of feature annotation.</text>
</comment>
<comment type="similarity">
    <text evidence="13">Belongs to the CRISPR-associated Cas9 family.</text>
</comment>
<keyword evidence="10 13" id="KW-0238">DNA-binding</keyword>
<gene>
    <name evidence="13" type="primary">cas9</name>
    <name evidence="15" type="ORF">HMPREF1983_01243</name>
</gene>
<dbReference type="Gene3D" id="3.30.420.10">
    <property type="entry name" value="Ribonuclease H-like superfamily/Ribonuclease H"/>
    <property type="match status" value="1"/>
</dbReference>
<dbReference type="GO" id="GO:0046872">
    <property type="term" value="F:metal ion binding"/>
    <property type="evidence" value="ECO:0007669"/>
    <property type="project" value="UniProtKB-UniRule"/>
</dbReference>
<evidence type="ECO:0000256" key="12">
    <source>
        <dbReference type="ARBA" id="ARBA00046380"/>
    </source>
</evidence>
<dbReference type="Pfam" id="PF22702">
    <property type="entry name" value="Cas9_RuvC"/>
    <property type="match status" value="1"/>
</dbReference>
<proteinExistence type="inferred from homology"/>
<dbReference type="InterPro" id="IPR003615">
    <property type="entry name" value="HNH_nuc"/>
</dbReference>
<evidence type="ECO:0000313" key="16">
    <source>
        <dbReference type="Proteomes" id="UP000016637"/>
    </source>
</evidence>
<evidence type="ECO:0000256" key="3">
    <source>
        <dbReference type="ARBA" id="ARBA00022722"/>
    </source>
</evidence>
<dbReference type="HOGENOM" id="CLU_005604_0_0_9"/>
<keyword evidence="5 13" id="KW-0255">Endonuclease</keyword>
<comment type="cofactor">
    <cofactor evidence="1">
        <name>Mg(2+)</name>
        <dbReference type="ChEBI" id="CHEBI:18420"/>
    </cofactor>
</comment>
<keyword evidence="9 13" id="KW-0051">Antiviral defense</keyword>
<dbReference type="RefSeq" id="WP_021752441.1">
    <property type="nucleotide sequence ID" value="NZ_KI271806.1"/>
</dbReference>
<comment type="subunit">
    <text evidence="12 13">Monomer. Binds crRNA and tracrRNA.</text>
</comment>
<evidence type="ECO:0000256" key="1">
    <source>
        <dbReference type="ARBA" id="ARBA00001946"/>
    </source>
</evidence>
<dbReference type="InterPro" id="IPR032239">
    <property type="entry name" value="Cas9-BH"/>
</dbReference>
<dbReference type="PATRIC" id="fig|1321820.3.peg.1205"/>
<evidence type="ECO:0000256" key="10">
    <source>
        <dbReference type="ARBA" id="ARBA00023125"/>
    </source>
</evidence>
<dbReference type="InterPro" id="IPR055228">
    <property type="entry name" value="Cas9_RuvC"/>
</dbReference>
<evidence type="ECO:0000256" key="8">
    <source>
        <dbReference type="ARBA" id="ARBA00022884"/>
    </source>
</evidence>
<keyword evidence="6 13" id="KW-0378">Hydrolase</keyword>
<evidence type="ECO:0000256" key="4">
    <source>
        <dbReference type="ARBA" id="ARBA00022723"/>
    </source>
</evidence>
<accession>U2QKG2</accession>
<dbReference type="InterPro" id="IPR032237">
    <property type="entry name" value="Cas9_PI"/>
</dbReference>
<dbReference type="NCBIfam" id="TIGR01865">
    <property type="entry name" value="cas_Csn1"/>
    <property type="match status" value="1"/>
</dbReference>
<feature type="active site" description="Proton acceptor for HNH nuclease domain" evidence="13">
    <location>
        <position position="880"/>
    </location>
</feature>
<dbReference type="PROSITE" id="PS51749">
    <property type="entry name" value="HNH_CAS9"/>
    <property type="match status" value="1"/>
</dbReference>
<evidence type="ECO:0000259" key="14">
    <source>
        <dbReference type="PROSITE" id="PS51749"/>
    </source>
</evidence>
<sequence>MNENKEWFLGLDIGTASVGWAATDTNYNLLKLKGKKSWGVRLFDEAQTAKERRDCRSKRRRLARRKWRLGLLEELFAEEINKIDPNFFMRLRESKYKVSDKTGNVPSILFNEKNYTDKEYYRNYKTIYHLRADLIHKNNPDIRELFLAIHHILKYRGHFLFAGQQFKGSEIKDNIRELLQYNSLNIKIDITDELINNIAEILLKKKNSTDKIIEFKKLFADEKQLIEALRLALGNKTQLAKLFDIEAYKELDISIKTISFKEKIYEDVRSNYEEILGEYIIVLDTAKLIYDAIILSKIKIKNMTISESKVVSYEKHGKDLKQLKHLIKEDCKLSKKEKRQLFENIFVKEDEKGANYVNYIGKNNAGSSKSSCSYEDFKKFLTKELKCCEESKLKQDILAELELETFLPRQRTKDNSVILYQIHKEELEKILNNAVQYHPFLNNTDEYGISIKEKIIQLLEFRIPYYVGPLNTSHKVGDGGFSWSVRNKGYEHIAVTPWNFNKVINKEESAKNFIENLTNQCTYLLYEDVLPKHSLLYSEFALLNELNSINYGGKRLTVEHRNLIIERFFKQSAPKATGKELKKFLMSEGVIDGKDELSGFDVSIKNDLKSYRDFKKILGDKFDSEKVEKMIRWITLFGESKQLLVDKITKEYGDIYSLEEIKKISGLTYKDWGRLSEKLLTEIVSSQLYDESTGECFNIINAMRNNTLLFMELLGTNYDYFEKINIYNRRLRKEITEITPHILDDLYVSPAVKRSIWQVVRIVEELKKIIGSEPKRIFVETTRSNKEKKGDDGRKDSRKKALLELYKKIKTSDIVELEKALGHTVDFDKKKQDLTDIDNNKLKARKLYLYYTQLGRCLYTGKAIDLNNLLSSNSEYDVDHIYPQSKTKDGSWNNLVLVNKTENSKKSNGLISESIQRKNKHFWRFLKAKNLISEEKYKRLTRTEDFTDDELSGFIARQLIETSQSVKAVSQILQNLNPTTEICFSKAENVHDFRQEFGKIKVGKRRNLTEEQQKEAKEGQLIKVRDLNDLHHAKDAYLNIVVGNVYHIKFTRNPKNFIRKNSKNREYTLNTLFYSDKIERNGEVAWEKGKTEKIVSSVMCNNLINVTRRTSEQKGALYDATIYKANAAKEGSYYPVKTKNKNLKDVTRYGGFTSIKIAYYSIFKYDIRNKDKVKENIKIIPIPIYISQNIKTDLDLINFAEKQIKLKKGENIENLQLIYKKLNIGALVKIDYYPYYVGGKTNDNFYIDGAVQVLLSSDIERYLKEVVKFVNFQRENKEAKVSKEHISSEENIELYNTLLCKMTAKIFTHTKNNKYNDLAQDKAKNTFKNLSLEEQCKVLLEILNLLTNKKTTFDLSLINEKASRVKCGFNLLNQKQFSIIEQSVTGLYEKEIKIIED</sequence>
<dbReference type="GO" id="GO:0003723">
    <property type="term" value="F:RNA binding"/>
    <property type="evidence" value="ECO:0007669"/>
    <property type="project" value="UniProtKB-UniRule"/>
</dbReference>
<dbReference type="EC" id="3.1.-.-" evidence="13"/>
<organism evidence="15 16">
    <name type="scientific">Gemella bergeri ATCC 700627</name>
    <dbReference type="NCBI Taxonomy" id="1321820"/>
    <lineage>
        <taxon>Bacteria</taxon>
        <taxon>Bacillati</taxon>
        <taxon>Bacillota</taxon>
        <taxon>Bacilli</taxon>
        <taxon>Bacillales</taxon>
        <taxon>Gemellaceae</taxon>
        <taxon>Gemella</taxon>
    </lineage>
</organism>
<name>U2QKG2_9BACL</name>
<evidence type="ECO:0000256" key="5">
    <source>
        <dbReference type="ARBA" id="ARBA00022759"/>
    </source>
</evidence>
<keyword evidence="8 13" id="KW-0694">RNA-binding</keyword>
<evidence type="ECO:0000256" key="9">
    <source>
        <dbReference type="ARBA" id="ARBA00023118"/>
    </source>
</evidence>
<dbReference type="InterPro" id="IPR036397">
    <property type="entry name" value="RNaseH_sf"/>
</dbReference>
<reference evidence="15 16" key="1">
    <citation type="submission" date="2013-08" db="EMBL/GenBank/DDBJ databases">
        <authorList>
            <person name="Weinstock G."/>
            <person name="Sodergren E."/>
            <person name="Wylie T."/>
            <person name="Fulton L."/>
            <person name="Fulton R."/>
            <person name="Fronick C."/>
            <person name="O'Laughlin M."/>
            <person name="Godfrey J."/>
            <person name="Miner T."/>
            <person name="Herter B."/>
            <person name="Appelbaum E."/>
            <person name="Cordes M."/>
            <person name="Lek S."/>
            <person name="Wollam A."/>
            <person name="Pepin K.H."/>
            <person name="Palsikar V.B."/>
            <person name="Mitreva M."/>
            <person name="Wilson R.K."/>
        </authorList>
    </citation>
    <scope>NUCLEOTIDE SEQUENCE [LARGE SCALE GENOMIC DNA]</scope>
    <source>
        <strain evidence="15 16">ATCC 700627</strain>
    </source>
</reference>
<comment type="similarity">
    <text evidence="2">Belongs to the CRISPR-associated protein Cas9 family. Subtype II-A subfamily.</text>
</comment>
<keyword evidence="4" id="KW-0479">Metal-binding</keyword>